<dbReference type="SUPFAM" id="SSF46785">
    <property type="entry name" value="Winged helix' DNA-binding domain"/>
    <property type="match status" value="1"/>
</dbReference>
<dbReference type="InterPro" id="IPR012318">
    <property type="entry name" value="HTH_CRP"/>
</dbReference>
<dbReference type="EMBL" id="RQWK01000002">
    <property type="protein sequence ID" value="KAA9405160.1"/>
    <property type="molecule type" value="Genomic_DNA"/>
</dbReference>
<dbReference type="InterPro" id="IPR036390">
    <property type="entry name" value="WH_DNA-bd_sf"/>
</dbReference>
<dbReference type="Proteomes" id="UP000326244">
    <property type="component" value="Unassembled WGS sequence"/>
</dbReference>
<dbReference type="SMART" id="SM00419">
    <property type="entry name" value="HTH_CRP"/>
    <property type="match status" value="1"/>
</dbReference>
<evidence type="ECO:0000313" key="4">
    <source>
        <dbReference type="Proteomes" id="UP000293535"/>
    </source>
</evidence>
<dbReference type="Proteomes" id="UP000293535">
    <property type="component" value="Unassembled WGS sequence"/>
</dbReference>
<reference evidence="2 5" key="1">
    <citation type="submission" date="2018-11" db="EMBL/GenBank/DDBJ databases">
        <title>Genomic analysis of Haloarcula hispanica CBA1121.</title>
        <authorList>
            <person name="Kim Y.B."/>
            <person name="Roh S.W."/>
        </authorList>
    </citation>
    <scope>NUCLEOTIDE SEQUENCE [LARGE SCALE GENOMIC DNA]</scope>
    <source>
        <strain evidence="2 5">CBA1121</strain>
    </source>
</reference>
<sequence>MTTANLQNGTAARSAEGLSSDAIEAVAFLARSEHRLRVLELLSDGPCSRDELSDRTGVTRVTLSRILGDLEDRDWITRRNGEKVYALTGLGKLVYDDFTQLLGTVSIGQEYPDVVQRLPTDWFDFDLRCLAEGQLVADQSADPLAAARIVANAIQNASSFRSLLGTFIALPMYTYEEAVRAGNEADGTVVFDTDLTETMLSDADLRGRWQTIEAATASVTYYSLDESVPCSIDLIDGETVFLTIDRERDIGFDIIRCTHPDVIGWAAGVIDEAQTAAAPLSHHTDTADT</sequence>
<dbReference type="InterPro" id="IPR036388">
    <property type="entry name" value="WH-like_DNA-bd_sf"/>
</dbReference>
<feature type="domain" description="HTH crp-type" evidence="1">
    <location>
        <begin position="39"/>
        <end position="89"/>
    </location>
</feature>
<dbReference type="GO" id="GO:0003677">
    <property type="term" value="F:DNA binding"/>
    <property type="evidence" value="ECO:0007669"/>
    <property type="project" value="InterPro"/>
</dbReference>
<dbReference type="EMBL" id="RZIG01000004">
    <property type="protein sequence ID" value="RYJ07813.1"/>
    <property type="molecule type" value="Genomic_DNA"/>
</dbReference>
<accession>A0A482TA19</accession>
<dbReference type="CDD" id="cd00090">
    <property type="entry name" value="HTH_ARSR"/>
    <property type="match status" value="1"/>
</dbReference>
<evidence type="ECO:0000313" key="5">
    <source>
        <dbReference type="Proteomes" id="UP000326244"/>
    </source>
</evidence>
<evidence type="ECO:0000259" key="1">
    <source>
        <dbReference type="SMART" id="SM00419"/>
    </source>
</evidence>
<comment type="caution">
    <text evidence="3">The sequence shown here is derived from an EMBL/GenBank/DDBJ whole genome shotgun (WGS) entry which is preliminary data.</text>
</comment>
<dbReference type="RefSeq" id="WP_014031111.1">
    <property type="nucleotide sequence ID" value="NZ_BAABRG010000003.1"/>
</dbReference>
<organism evidence="3 4">
    <name type="scientific">Haloarcula hispanica</name>
    <dbReference type="NCBI Taxonomy" id="51589"/>
    <lineage>
        <taxon>Archaea</taxon>
        <taxon>Methanobacteriati</taxon>
        <taxon>Methanobacteriota</taxon>
        <taxon>Stenosarchaea group</taxon>
        <taxon>Halobacteria</taxon>
        <taxon>Halobacteriales</taxon>
        <taxon>Haloarculaceae</taxon>
        <taxon>Haloarcula</taxon>
    </lineage>
</organism>
<dbReference type="InterPro" id="IPR057527">
    <property type="entry name" value="HVO_A0261-like_N"/>
</dbReference>
<dbReference type="Gene3D" id="1.10.10.10">
    <property type="entry name" value="Winged helix-like DNA-binding domain superfamily/Winged helix DNA-binding domain"/>
    <property type="match status" value="1"/>
</dbReference>
<proteinExistence type="predicted"/>
<dbReference type="GO" id="GO:0006355">
    <property type="term" value="P:regulation of DNA-templated transcription"/>
    <property type="evidence" value="ECO:0007669"/>
    <property type="project" value="InterPro"/>
</dbReference>
<name>A0A482TA19_HALHI</name>
<reference evidence="3 4" key="2">
    <citation type="submission" date="2018-12" db="EMBL/GenBank/DDBJ databases">
        <title>Draft genome sequence of Haloarcula hispinica strain 18.1, an halophilic archaeon isolated from Chott El Jerid of Southern Tunisia.</title>
        <authorList>
            <person name="Najjari A."/>
            <person name="Ben Dhia O."/>
            <person name="Ferjani R."/>
            <person name="Mahjoubi M."/>
            <person name="Sghaier H."/>
            <person name="Elshahed M."/>
            <person name="Ouzari H.I."/>
            <person name="Cherid A."/>
            <person name="Youssef N."/>
        </authorList>
    </citation>
    <scope>NUCLEOTIDE SEQUENCE [LARGE SCALE GENOMIC DNA]</scope>
    <source>
        <strain evidence="3 4">18.1</strain>
    </source>
</reference>
<evidence type="ECO:0000313" key="2">
    <source>
        <dbReference type="EMBL" id="KAA9405160.1"/>
    </source>
</evidence>
<dbReference type="Pfam" id="PF25213">
    <property type="entry name" value="HVO_A0261_N"/>
    <property type="match status" value="1"/>
</dbReference>
<dbReference type="OMA" id="WAHATIE"/>
<gene>
    <name evidence="2" type="ORF">EGO51_17700</name>
    <name evidence="3" type="ORF">ELS20_17055</name>
</gene>
<dbReference type="GeneID" id="99240450"/>
<dbReference type="AlphaFoldDB" id="A0A482TA19"/>
<dbReference type="InterPro" id="IPR011991">
    <property type="entry name" value="ArsR-like_HTH"/>
</dbReference>
<protein>
    <submittedName>
        <fullName evidence="3">ArsR family transcriptional regulator</fullName>
    </submittedName>
</protein>
<evidence type="ECO:0000313" key="3">
    <source>
        <dbReference type="EMBL" id="RYJ07813.1"/>
    </source>
</evidence>